<dbReference type="SUPFAM" id="SSF54928">
    <property type="entry name" value="RNA-binding domain, RBD"/>
    <property type="match status" value="1"/>
</dbReference>
<dbReference type="Pfam" id="PF00076">
    <property type="entry name" value="RRM_1"/>
    <property type="match status" value="1"/>
</dbReference>
<dbReference type="FunFam" id="1.10.20.70:FF:000001">
    <property type="entry name" value="Cleavage stimulation factor subunit 2"/>
    <property type="match status" value="1"/>
</dbReference>
<feature type="region of interest" description="Disordered" evidence="5">
    <location>
        <begin position="204"/>
        <end position="247"/>
    </location>
</feature>
<dbReference type="Gene3D" id="1.25.40.630">
    <property type="match status" value="1"/>
</dbReference>
<evidence type="ECO:0000313" key="7">
    <source>
        <dbReference type="EMBL" id="SHO78490.1"/>
    </source>
</evidence>
<dbReference type="InterPro" id="IPR026896">
    <property type="entry name" value="CSTF_C"/>
</dbReference>
<evidence type="ECO:0000313" key="8">
    <source>
        <dbReference type="Proteomes" id="UP000186303"/>
    </source>
</evidence>
<sequence length="287" mass="30732">MSKRGGSNVVFVGNIPYDVSEEQLVNVFSEVGRVVDFRLVSDRDQGKFKGYGFCEYEDAETAASAVRNLNDVEVGGRPLRLDFAEVDPMLDGGDRSARGRTPAGLPPVPSGVMPPPGVPSTDVITRTIASLPPHQLIDILTQMKSLTANAPEQARSLLTANPQLAYAVFHAMLMMNVVDPMVVRRVMGETGINSSIPPAAPTVPPMMPAGPPPPASHPMATPPVSIQPVPAPMEPSGPMPAPPQPPQLDNQQRMLLQQVLQLTPEQINALPPDQRASILQLKAQFGH</sequence>
<dbReference type="CDD" id="cd12398">
    <property type="entry name" value="RRM_CSTF2_RNA15_like"/>
    <property type="match status" value="1"/>
</dbReference>
<dbReference type="PANTHER" id="PTHR45735">
    <property type="entry name" value="CLEAVAGE STIMULATION FACTOR SUBUNIT 2"/>
    <property type="match status" value="1"/>
</dbReference>
<evidence type="ECO:0000256" key="1">
    <source>
        <dbReference type="ARBA" id="ARBA00004123"/>
    </source>
</evidence>
<evidence type="ECO:0000256" key="5">
    <source>
        <dbReference type="SAM" id="MobiDB-lite"/>
    </source>
</evidence>
<dbReference type="InterPro" id="IPR012677">
    <property type="entry name" value="Nucleotide-bd_a/b_plait_sf"/>
</dbReference>
<dbReference type="InterPro" id="IPR035979">
    <property type="entry name" value="RBD_domain_sf"/>
</dbReference>
<evidence type="ECO:0000256" key="3">
    <source>
        <dbReference type="ARBA" id="ARBA00023242"/>
    </source>
</evidence>
<reference evidence="8" key="1">
    <citation type="journal article" date="2017" name="Nucleic Acids Res.">
        <title>Proteogenomics produces comprehensive and highly accurate protein-coding gene annotation in a complete genome assembly of Malassezia sympodialis.</title>
        <authorList>
            <person name="Zhu Y."/>
            <person name="Engstroem P.G."/>
            <person name="Tellgren-Roth C."/>
            <person name="Baudo C.D."/>
            <person name="Kennell J.C."/>
            <person name="Sun S."/>
            <person name="Billmyre R.B."/>
            <person name="Schroeder M.S."/>
            <person name="Andersson A."/>
            <person name="Holm T."/>
            <person name="Sigurgeirsson B."/>
            <person name="Wu G."/>
            <person name="Sankaranarayanan S.R."/>
            <person name="Siddharthan R."/>
            <person name="Sanyal K."/>
            <person name="Lundeberg J."/>
            <person name="Nystedt B."/>
            <person name="Boekhout T."/>
            <person name="Dawson T.L. Jr."/>
            <person name="Heitman J."/>
            <person name="Scheynius A."/>
            <person name="Lehtioe J."/>
        </authorList>
    </citation>
    <scope>NUCLEOTIDE SEQUENCE [LARGE SCALE GENOMIC DNA]</scope>
    <source>
        <strain evidence="8">ATCC 42132</strain>
    </source>
</reference>
<organism evidence="7 8">
    <name type="scientific">Malassezia sympodialis (strain ATCC 42132)</name>
    <name type="common">Atopic eczema-associated yeast</name>
    <dbReference type="NCBI Taxonomy" id="1230383"/>
    <lineage>
        <taxon>Eukaryota</taxon>
        <taxon>Fungi</taxon>
        <taxon>Dikarya</taxon>
        <taxon>Basidiomycota</taxon>
        <taxon>Ustilaginomycotina</taxon>
        <taxon>Malasseziomycetes</taxon>
        <taxon>Malasseziales</taxon>
        <taxon>Malasseziaceae</taxon>
        <taxon>Malassezia</taxon>
    </lineage>
</organism>
<feature type="domain" description="RRM" evidence="6">
    <location>
        <begin position="8"/>
        <end position="86"/>
    </location>
</feature>
<dbReference type="Proteomes" id="UP000186303">
    <property type="component" value="Chromosome 4"/>
</dbReference>
<dbReference type="GO" id="GO:0003729">
    <property type="term" value="F:mRNA binding"/>
    <property type="evidence" value="ECO:0007669"/>
    <property type="project" value="TreeGrafter"/>
</dbReference>
<dbReference type="PANTHER" id="PTHR45735:SF2">
    <property type="entry name" value="CLEAVAGE STIMULATION FACTOR SUBUNIT 2"/>
    <property type="match status" value="1"/>
</dbReference>
<dbReference type="Pfam" id="PF14304">
    <property type="entry name" value="CSTF_C"/>
    <property type="match status" value="1"/>
</dbReference>
<feature type="compositionally biased region" description="Pro residues" evidence="5">
    <location>
        <begin position="229"/>
        <end position="246"/>
    </location>
</feature>
<dbReference type="SMART" id="SM00360">
    <property type="entry name" value="RRM"/>
    <property type="match status" value="1"/>
</dbReference>
<dbReference type="OrthoDB" id="272703at2759"/>
<dbReference type="OMA" id="CEPEDAP"/>
<dbReference type="Gene3D" id="3.30.70.330">
    <property type="match status" value="1"/>
</dbReference>
<feature type="region of interest" description="Disordered" evidence="5">
    <location>
        <begin position="91"/>
        <end position="116"/>
    </location>
</feature>
<protein>
    <submittedName>
        <fullName evidence="7">Similar to S.cerevisiae protein RNA15 (Component of the cleavage and polyadenylation factor I (CF I))</fullName>
    </submittedName>
</protein>
<feature type="compositionally biased region" description="Pro residues" evidence="5">
    <location>
        <begin position="104"/>
        <end position="116"/>
    </location>
</feature>
<dbReference type="EMBL" id="LT671824">
    <property type="protein sequence ID" value="SHO78490.1"/>
    <property type="molecule type" value="Genomic_DNA"/>
</dbReference>
<dbReference type="InterPro" id="IPR000504">
    <property type="entry name" value="RRM_dom"/>
</dbReference>
<dbReference type="STRING" id="1230383.A0A1M8A7M2"/>
<proteinExistence type="predicted"/>
<dbReference type="InterPro" id="IPR025742">
    <property type="entry name" value="CSTF2_hinge"/>
</dbReference>
<dbReference type="GO" id="GO:0005847">
    <property type="term" value="C:mRNA cleavage and polyadenylation specificity factor complex"/>
    <property type="evidence" value="ECO:0007669"/>
    <property type="project" value="TreeGrafter"/>
</dbReference>
<evidence type="ECO:0000256" key="4">
    <source>
        <dbReference type="PROSITE-ProRule" id="PRU00176"/>
    </source>
</evidence>
<keyword evidence="8" id="KW-1185">Reference proteome</keyword>
<dbReference type="GO" id="GO:0031124">
    <property type="term" value="P:mRNA 3'-end processing"/>
    <property type="evidence" value="ECO:0007669"/>
    <property type="project" value="InterPro"/>
</dbReference>
<evidence type="ECO:0000259" key="6">
    <source>
        <dbReference type="PROSITE" id="PS50102"/>
    </source>
</evidence>
<evidence type="ECO:0000256" key="2">
    <source>
        <dbReference type="ARBA" id="ARBA00022884"/>
    </source>
</evidence>
<gene>
    <name evidence="7" type="ORF">MSYG_2836</name>
</gene>
<feature type="compositionally biased region" description="Pro residues" evidence="5">
    <location>
        <begin position="204"/>
        <end position="216"/>
    </location>
</feature>
<dbReference type="PROSITE" id="PS50102">
    <property type="entry name" value="RRM"/>
    <property type="match status" value="1"/>
</dbReference>
<dbReference type="Pfam" id="PF14327">
    <property type="entry name" value="CSTF2_hinge"/>
    <property type="match status" value="1"/>
</dbReference>
<dbReference type="VEuPathDB" id="FungiDB:MSYG_2836"/>
<dbReference type="InterPro" id="IPR038192">
    <property type="entry name" value="CSTF_C_sf"/>
</dbReference>
<name>A0A1M8A7M2_MALS4</name>
<keyword evidence="3" id="KW-0539">Nucleus</keyword>
<keyword evidence="2 4" id="KW-0694">RNA-binding</keyword>
<dbReference type="AlphaFoldDB" id="A0A1M8A7M2"/>
<comment type="subcellular location">
    <subcellularLocation>
        <location evidence="1">Nucleus</location>
    </subcellularLocation>
</comment>
<dbReference type="Gene3D" id="1.10.20.70">
    <property type="entry name" value="Transcription termination and cleavage factor, C-terminal domain"/>
    <property type="match status" value="1"/>
</dbReference>
<accession>A0A1M8A7M2</accession>